<dbReference type="RefSeq" id="WP_091713723.1">
    <property type="nucleotide sequence ID" value="NZ_FNHS01000002.1"/>
</dbReference>
<name>A0A1G9U5W3_9HYPH</name>
<reference evidence="3" key="1">
    <citation type="submission" date="2016-10" db="EMBL/GenBank/DDBJ databases">
        <authorList>
            <person name="Varghese N."/>
            <person name="Submissions S."/>
        </authorList>
    </citation>
    <scope>NUCLEOTIDE SEQUENCE [LARGE SCALE GENOMIC DNA]</scope>
    <source>
        <strain evidence="3">BL47</strain>
    </source>
</reference>
<protein>
    <recommendedName>
        <fullName evidence="4">DUF1236 domain-containing protein</fullName>
    </recommendedName>
</protein>
<evidence type="ECO:0008006" key="4">
    <source>
        <dbReference type="Google" id="ProtNLM"/>
    </source>
</evidence>
<dbReference type="Pfam" id="PF06823">
    <property type="entry name" value="DUF1236"/>
    <property type="match status" value="1"/>
</dbReference>
<dbReference type="EMBL" id="FNHS01000002">
    <property type="protein sequence ID" value="SDM55356.1"/>
    <property type="molecule type" value="Genomic_DNA"/>
</dbReference>
<evidence type="ECO:0000256" key="1">
    <source>
        <dbReference type="SAM" id="SignalP"/>
    </source>
</evidence>
<dbReference type="Proteomes" id="UP000198704">
    <property type="component" value="Unassembled WGS sequence"/>
</dbReference>
<proteinExistence type="predicted"/>
<evidence type="ECO:0000313" key="3">
    <source>
        <dbReference type="Proteomes" id="UP000198704"/>
    </source>
</evidence>
<dbReference type="STRING" id="582672.SAMN05216360_102421"/>
<dbReference type="InterPro" id="IPR009642">
    <property type="entry name" value="DUF1236"/>
</dbReference>
<keyword evidence="1" id="KW-0732">Signal</keyword>
<accession>A0A1G9U5W3</accession>
<dbReference type="OrthoDB" id="102964at2"/>
<sequence>MSTKSILAAAALALALPAVVQAQGLVRGAQEGAEDGRAAGGPIGAIVGGAIGAATGTVNGILGVDDRPRFRTYVRGERRASYAYDGDVRVGTVLPSAGVSYYDIPEEYGARGHRYTVVNGRTVLVERGSGRIVEVID</sequence>
<evidence type="ECO:0000313" key="2">
    <source>
        <dbReference type="EMBL" id="SDM55356.1"/>
    </source>
</evidence>
<dbReference type="AlphaFoldDB" id="A0A1G9U5W3"/>
<organism evidence="2 3">
    <name type="scientific">Methylobacterium phyllostachyos</name>
    <dbReference type="NCBI Taxonomy" id="582672"/>
    <lineage>
        <taxon>Bacteria</taxon>
        <taxon>Pseudomonadati</taxon>
        <taxon>Pseudomonadota</taxon>
        <taxon>Alphaproteobacteria</taxon>
        <taxon>Hyphomicrobiales</taxon>
        <taxon>Methylobacteriaceae</taxon>
        <taxon>Methylobacterium</taxon>
    </lineage>
</organism>
<feature type="signal peptide" evidence="1">
    <location>
        <begin position="1"/>
        <end position="22"/>
    </location>
</feature>
<keyword evidence="3" id="KW-1185">Reference proteome</keyword>
<gene>
    <name evidence="2" type="ORF">SAMN05216360_102421</name>
</gene>
<feature type="chain" id="PRO_5011793325" description="DUF1236 domain-containing protein" evidence="1">
    <location>
        <begin position="23"/>
        <end position="137"/>
    </location>
</feature>